<gene>
    <name evidence="3" type="ORF">HMPREF1544_00404</name>
    <name evidence="2" type="ORF">HMPREF1544_12345</name>
</gene>
<dbReference type="Proteomes" id="UP000014254">
    <property type="component" value="Unassembled WGS sequence"/>
</dbReference>
<reference evidence="4" key="1">
    <citation type="submission" date="2013-05" db="EMBL/GenBank/DDBJ databases">
        <title>The Genome sequence of Mucor circinelloides f. circinelloides 1006PhL.</title>
        <authorList>
            <consortium name="The Broad Institute Genomics Platform"/>
            <person name="Cuomo C."/>
            <person name="Earl A."/>
            <person name="Findley K."/>
            <person name="Lee S.C."/>
            <person name="Walker B."/>
            <person name="Young S."/>
            <person name="Zeng Q."/>
            <person name="Gargeya S."/>
            <person name="Fitzgerald M."/>
            <person name="Haas B."/>
            <person name="Abouelleil A."/>
            <person name="Allen A.W."/>
            <person name="Alvarado L."/>
            <person name="Arachchi H.M."/>
            <person name="Berlin A.M."/>
            <person name="Chapman S.B."/>
            <person name="Gainer-Dewar J."/>
            <person name="Goldberg J."/>
            <person name="Griggs A."/>
            <person name="Gujja S."/>
            <person name="Hansen M."/>
            <person name="Howarth C."/>
            <person name="Imamovic A."/>
            <person name="Ireland A."/>
            <person name="Larimer J."/>
            <person name="McCowan C."/>
            <person name="Murphy C."/>
            <person name="Pearson M."/>
            <person name="Poon T.W."/>
            <person name="Priest M."/>
            <person name="Roberts A."/>
            <person name="Saif S."/>
            <person name="Shea T."/>
            <person name="Sisk P."/>
            <person name="Sykes S."/>
            <person name="Wortman J."/>
            <person name="Nusbaum C."/>
            <person name="Birren B."/>
        </authorList>
    </citation>
    <scope>NUCLEOTIDE SEQUENCE [LARGE SCALE GENOMIC DNA]</scope>
    <source>
        <strain evidence="4">1006PhL</strain>
    </source>
</reference>
<keyword evidence="4" id="KW-1185">Reference proteome</keyword>
<feature type="domain" description="SET" evidence="1">
    <location>
        <begin position="15"/>
        <end position="86"/>
    </location>
</feature>
<dbReference type="InterPro" id="IPR001214">
    <property type="entry name" value="SET_dom"/>
</dbReference>
<dbReference type="STRING" id="1220926.S2KJT0"/>
<dbReference type="EMBL" id="KE123898">
    <property type="protein sequence ID" value="EPB92675.1"/>
    <property type="molecule type" value="Genomic_DNA"/>
</dbReference>
<dbReference type="Gene3D" id="2.170.270.10">
    <property type="entry name" value="SET domain"/>
    <property type="match status" value="1"/>
</dbReference>
<dbReference type="AlphaFoldDB" id="S2KJT0"/>
<sequence>MHEKAHQQCSISGTSSLFRMGYATMIDSTKKGSIARSIYHCCMYVGRFSFSFMSKCTAELMVVCKQKEIVIYAIQVIDPNEEITYN</sequence>
<evidence type="ECO:0000259" key="1">
    <source>
        <dbReference type="Pfam" id="PF00856"/>
    </source>
</evidence>
<organism evidence="3 4">
    <name type="scientific">Mucor circinelloides f. circinelloides (strain 1006PhL)</name>
    <name type="common">Mucormycosis agent</name>
    <name type="synonym">Calyptromyces circinelloides</name>
    <dbReference type="NCBI Taxonomy" id="1220926"/>
    <lineage>
        <taxon>Eukaryota</taxon>
        <taxon>Fungi</taxon>
        <taxon>Fungi incertae sedis</taxon>
        <taxon>Mucoromycota</taxon>
        <taxon>Mucoromycotina</taxon>
        <taxon>Mucoromycetes</taxon>
        <taxon>Mucorales</taxon>
        <taxon>Mucorineae</taxon>
        <taxon>Mucoraceae</taxon>
        <taxon>Mucor</taxon>
    </lineage>
</organism>
<reference evidence="3" key="2">
    <citation type="submission" date="2013-05" db="EMBL/GenBank/DDBJ databases">
        <title>The Genome Sequence of Mucor circinelloides f. circinelloides 1006PhL.</title>
        <authorList>
            <consortium name="The Broad Institute Genomics Platform"/>
            <person name="Cuomo C."/>
            <person name="Earl A."/>
            <person name="Findley K."/>
            <person name="Lee S.C."/>
            <person name="Walker B."/>
            <person name="Young S."/>
            <person name="Zeng Q."/>
            <person name="Gargeya S."/>
            <person name="Fitzgerald M."/>
            <person name="Haas B."/>
            <person name="Abouelleil A."/>
            <person name="Allen A.W."/>
            <person name="Alvarado L."/>
            <person name="Arachchi H.M."/>
            <person name="Berlin A.M."/>
            <person name="Chapman S.B."/>
            <person name="Gainer-Dewar J."/>
            <person name="Goldberg J."/>
            <person name="Griggs A."/>
            <person name="Gujja S."/>
            <person name="Hansen M."/>
            <person name="Howarth C."/>
            <person name="Imamovic A."/>
            <person name="Ireland A."/>
            <person name="Larimer J."/>
            <person name="McCowan C."/>
            <person name="Murphy C."/>
            <person name="Pearson M."/>
            <person name="Poon T.W."/>
            <person name="Priest M."/>
            <person name="Roberts A."/>
            <person name="Saif S."/>
            <person name="Shea T."/>
            <person name="Sisk P."/>
            <person name="Sykes S."/>
            <person name="Wortman J."/>
            <person name="Nusbaum C."/>
            <person name="Birren B."/>
        </authorList>
    </citation>
    <scope>NUCLEOTIDE SEQUENCE</scope>
    <source>
        <strain evidence="3">1006PhL</strain>
    </source>
</reference>
<dbReference type="SUPFAM" id="SSF82199">
    <property type="entry name" value="SET domain"/>
    <property type="match status" value="1"/>
</dbReference>
<proteinExistence type="predicted"/>
<accession>S2KJT0</accession>
<dbReference type="InterPro" id="IPR046341">
    <property type="entry name" value="SET_dom_sf"/>
</dbReference>
<name>S2KJT0_MUCC1</name>
<evidence type="ECO:0000313" key="2">
    <source>
        <dbReference type="EMBL" id="EPB80963.1"/>
    </source>
</evidence>
<dbReference type="Pfam" id="PF00856">
    <property type="entry name" value="SET"/>
    <property type="match status" value="1"/>
</dbReference>
<evidence type="ECO:0000313" key="3">
    <source>
        <dbReference type="EMBL" id="EPB92675.1"/>
    </source>
</evidence>
<dbReference type="VEuPathDB" id="FungiDB:HMPREF1544_12345"/>
<evidence type="ECO:0000313" key="4">
    <source>
        <dbReference type="Proteomes" id="UP000014254"/>
    </source>
</evidence>
<dbReference type="EMBL" id="KE124258">
    <property type="protein sequence ID" value="EPB80963.1"/>
    <property type="molecule type" value="Genomic_DNA"/>
</dbReference>
<dbReference type="eggNOG" id="KOG1080">
    <property type="taxonomic scope" value="Eukaryota"/>
</dbReference>
<protein>
    <recommendedName>
        <fullName evidence="1">SET domain-containing protein</fullName>
    </recommendedName>
</protein>
<dbReference type="VEuPathDB" id="FungiDB:HMPREF1544_00404"/>